<reference evidence="1 2" key="1">
    <citation type="submission" date="2015-09" db="EMBL/GenBank/DDBJ databases">
        <authorList>
            <consortium name="Pathogen Informatics"/>
        </authorList>
    </citation>
    <scope>NUCLEOTIDE SEQUENCE [LARGE SCALE GENOMIC DNA]</scope>
    <source>
        <strain evidence="1 2">2789STDY5834957</strain>
    </source>
</reference>
<accession>A0A174VYI8</accession>
<proteinExistence type="predicted"/>
<dbReference type="Proteomes" id="UP000095762">
    <property type="component" value="Unassembled WGS sequence"/>
</dbReference>
<dbReference type="RefSeq" id="WP_055060608.1">
    <property type="nucleotide sequence ID" value="NZ_CZBP01000043.1"/>
</dbReference>
<dbReference type="EMBL" id="CZBP01000043">
    <property type="protein sequence ID" value="CUQ39833.1"/>
    <property type="molecule type" value="Genomic_DNA"/>
</dbReference>
<gene>
    <name evidence="1" type="ORF">ERS852569_03651</name>
</gene>
<organism evidence="1 2">
    <name type="scientific">Blautia obeum</name>
    <dbReference type="NCBI Taxonomy" id="40520"/>
    <lineage>
        <taxon>Bacteria</taxon>
        <taxon>Bacillati</taxon>
        <taxon>Bacillota</taxon>
        <taxon>Clostridia</taxon>
        <taxon>Lachnospirales</taxon>
        <taxon>Lachnospiraceae</taxon>
        <taxon>Blautia</taxon>
    </lineage>
</organism>
<dbReference type="AlphaFoldDB" id="A0A174VYI8"/>
<evidence type="ECO:0000313" key="1">
    <source>
        <dbReference type="EMBL" id="CUQ39833.1"/>
    </source>
</evidence>
<sequence length="121" mass="13775">MLDKNDMKMLREMMEATVKETVEATVKETVEATVQKAIEPLQQDICDLKEEVNGVKLHLENVTDRNISILAENHGYLVKKFNEAVEAAHNNHVNTVQTSYLIEHVANLENRMQAVEKNMAL</sequence>
<name>A0A174VYI8_9FIRM</name>
<evidence type="ECO:0000313" key="2">
    <source>
        <dbReference type="Proteomes" id="UP000095762"/>
    </source>
</evidence>
<protein>
    <submittedName>
        <fullName evidence="1">Uncharacterized protein</fullName>
    </submittedName>
</protein>